<evidence type="ECO:0000313" key="3">
    <source>
        <dbReference type="EMBL" id="JAS15254.1"/>
    </source>
</evidence>
<protein>
    <submittedName>
        <fullName evidence="3">Uncharacterized protein</fullName>
    </submittedName>
</protein>
<feature type="region of interest" description="Disordered" evidence="2">
    <location>
        <begin position="1"/>
        <end position="73"/>
    </location>
</feature>
<name>A0A1B6CPF0_9HEMI</name>
<evidence type="ECO:0000256" key="1">
    <source>
        <dbReference type="SAM" id="Coils"/>
    </source>
</evidence>
<feature type="compositionally biased region" description="Low complexity" evidence="2">
    <location>
        <begin position="38"/>
        <end position="73"/>
    </location>
</feature>
<dbReference type="EMBL" id="GEDC01022044">
    <property type="protein sequence ID" value="JAS15254.1"/>
    <property type="molecule type" value="Transcribed_RNA"/>
</dbReference>
<evidence type="ECO:0000256" key="2">
    <source>
        <dbReference type="SAM" id="MobiDB-lite"/>
    </source>
</evidence>
<feature type="coiled-coil region" evidence="1">
    <location>
        <begin position="136"/>
        <end position="163"/>
    </location>
</feature>
<dbReference type="AlphaFoldDB" id="A0A1B6CPF0"/>
<gene>
    <name evidence="3" type="ORF">g.45826</name>
</gene>
<feature type="non-terminal residue" evidence="3">
    <location>
        <position position="1"/>
    </location>
</feature>
<organism evidence="3">
    <name type="scientific">Clastoptera arizonana</name>
    <name type="common">Arizona spittle bug</name>
    <dbReference type="NCBI Taxonomy" id="38151"/>
    <lineage>
        <taxon>Eukaryota</taxon>
        <taxon>Metazoa</taxon>
        <taxon>Ecdysozoa</taxon>
        <taxon>Arthropoda</taxon>
        <taxon>Hexapoda</taxon>
        <taxon>Insecta</taxon>
        <taxon>Pterygota</taxon>
        <taxon>Neoptera</taxon>
        <taxon>Paraneoptera</taxon>
        <taxon>Hemiptera</taxon>
        <taxon>Auchenorrhyncha</taxon>
        <taxon>Cercopoidea</taxon>
        <taxon>Clastopteridae</taxon>
        <taxon>Clastoptera</taxon>
    </lineage>
</organism>
<sequence>HFFSAMPRKGERVPAVSESQSPLLTDSRYGSSGGDSGGSRALSSESRSSSFYRLSNNKRSSSSLNLASPTVSSITGTTAVRTNSWRYPSLPTSPVRHCSVGPVTETPILDILEPRPMDYSPGALSSTTYDYHAAQLERFLEEYRSLQDQLSKMKQTCENIRQADIPAGTPDKVIRLLEPILKPGEETGPRSILKHKPGSFDEDSYWLQRSSGYEMAGRRLSDYYQS</sequence>
<keyword evidence="1" id="KW-0175">Coiled coil</keyword>
<reference evidence="3" key="1">
    <citation type="submission" date="2015-12" db="EMBL/GenBank/DDBJ databases">
        <title>De novo transcriptome assembly of four potential Pierce s Disease insect vectors from Arizona vineyards.</title>
        <authorList>
            <person name="Tassone E.E."/>
        </authorList>
    </citation>
    <scope>NUCLEOTIDE SEQUENCE</scope>
</reference>
<accession>A0A1B6CPF0</accession>
<proteinExistence type="predicted"/>